<sequence>MTTSTAHRLGLACALGAAVALVLAAGALGIVGAGGRPDRAYVAVLAVLLVGSALARLRPAPMSLVLAATTLTQVVVSAALLLSGAAAGASAADVVMVTAGFAGLFAAAAWLFGVAASGGVVSPLGGRAP</sequence>
<dbReference type="Proteomes" id="UP001168620">
    <property type="component" value="Unassembled WGS sequence"/>
</dbReference>
<keyword evidence="3" id="KW-1185">Reference proteome</keyword>
<comment type="caution">
    <text evidence="2">The sequence shown here is derived from an EMBL/GenBank/DDBJ whole genome shotgun (WGS) entry which is preliminary data.</text>
</comment>
<feature type="transmembrane region" description="Helical" evidence="1">
    <location>
        <begin position="94"/>
        <end position="121"/>
    </location>
</feature>
<organism evidence="2 3">
    <name type="scientific">Nocardioides oceani</name>
    <dbReference type="NCBI Taxonomy" id="3058369"/>
    <lineage>
        <taxon>Bacteria</taxon>
        <taxon>Bacillati</taxon>
        <taxon>Actinomycetota</taxon>
        <taxon>Actinomycetes</taxon>
        <taxon>Propionibacteriales</taxon>
        <taxon>Nocardioidaceae</taxon>
        <taxon>Nocardioides</taxon>
    </lineage>
</organism>
<proteinExistence type="predicted"/>
<accession>A0ABT8FLW3</accession>
<evidence type="ECO:0000256" key="1">
    <source>
        <dbReference type="SAM" id="Phobius"/>
    </source>
</evidence>
<evidence type="ECO:0000313" key="2">
    <source>
        <dbReference type="EMBL" id="MDN4175524.1"/>
    </source>
</evidence>
<evidence type="ECO:0000313" key="3">
    <source>
        <dbReference type="Proteomes" id="UP001168620"/>
    </source>
</evidence>
<name>A0ABT8FLW3_9ACTN</name>
<reference evidence="2" key="1">
    <citation type="submission" date="2023-06" db="EMBL/GenBank/DDBJ databases">
        <title>Draft genome sequence of Nocardioides sp. SOB77.</title>
        <authorList>
            <person name="Zhang G."/>
        </authorList>
    </citation>
    <scope>NUCLEOTIDE SEQUENCE</scope>
    <source>
        <strain evidence="2">SOB77</strain>
    </source>
</reference>
<keyword evidence="1" id="KW-0812">Transmembrane</keyword>
<protein>
    <submittedName>
        <fullName evidence="2">Uncharacterized protein</fullName>
    </submittedName>
</protein>
<keyword evidence="1" id="KW-1133">Transmembrane helix</keyword>
<dbReference type="EMBL" id="JAUHJQ010000015">
    <property type="protein sequence ID" value="MDN4175524.1"/>
    <property type="molecule type" value="Genomic_DNA"/>
</dbReference>
<feature type="transmembrane region" description="Helical" evidence="1">
    <location>
        <begin position="64"/>
        <end position="88"/>
    </location>
</feature>
<dbReference type="RefSeq" id="WP_300954857.1">
    <property type="nucleotide sequence ID" value="NZ_JAUHJQ010000015.1"/>
</dbReference>
<gene>
    <name evidence="2" type="ORF">QWY28_21350</name>
</gene>
<feature type="transmembrane region" description="Helical" evidence="1">
    <location>
        <begin position="39"/>
        <end position="57"/>
    </location>
</feature>
<keyword evidence="1" id="KW-0472">Membrane</keyword>